<evidence type="ECO:0000313" key="2">
    <source>
        <dbReference type="Proteomes" id="UP000815325"/>
    </source>
</evidence>
<accession>A0ABQ7H898</accession>
<comment type="caution">
    <text evidence="1">The sequence shown here is derived from an EMBL/GenBank/DDBJ whole genome shotgun (WGS) entry which is preliminary data.</text>
</comment>
<evidence type="ECO:0008006" key="3">
    <source>
        <dbReference type="Google" id="ProtNLM"/>
    </source>
</evidence>
<organism evidence="1 2">
    <name type="scientific">Dunaliella salina</name>
    <name type="common">Green alga</name>
    <name type="synonym">Protococcus salinus</name>
    <dbReference type="NCBI Taxonomy" id="3046"/>
    <lineage>
        <taxon>Eukaryota</taxon>
        <taxon>Viridiplantae</taxon>
        <taxon>Chlorophyta</taxon>
        <taxon>core chlorophytes</taxon>
        <taxon>Chlorophyceae</taxon>
        <taxon>CS clade</taxon>
        <taxon>Chlamydomonadales</taxon>
        <taxon>Dunaliellaceae</taxon>
        <taxon>Dunaliella</taxon>
    </lineage>
</organism>
<reference evidence="1" key="1">
    <citation type="submission" date="2017-08" db="EMBL/GenBank/DDBJ databases">
        <authorList>
            <person name="Polle J.E."/>
            <person name="Barry K."/>
            <person name="Cushman J."/>
            <person name="Schmutz J."/>
            <person name="Tran D."/>
            <person name="Hathwaick L.T."/>
            <person name="Yim W.C."/>
            <person name="Jenkins J."/>
            <person name="Mckie-Krisberg Z.M."/>
            <person name="Prochnik S."/>
            <person name="Lindquist E."/>
            <person name="Dockter R.B."/>
            <person name="Adam C."/>
            <person name="Molina H."/>
            <person name="Bunkerborg J."/>
            <person name="Jin E."/>
            <person name="Buchheim M."/>
            <person name="Magnuson J."/>
        </authorList>
    </citation>
    <scope>NUCLEOTIDE SEQUENCE</scope>
    <source>
        <strain evidence="1">CCAP 19/18</strain>
    </source>
</reference>
<dbReference type="Proteomes" id="UP000815325">
    <property type="component" value="Unassembled WGS sequence"/>
</dbReference>
<evidence type="ECO:0000313" key="1">
    <source>
        <dbReference type="EMBL" id="KAF5843084.1"/>
    </source>
</evidence>
<name>A0ABQ7H898_DUNSA</name>
<dbReference type="EMBL" id="MU069449">
    <property type="protein sequence ID" value="KAF5843084.1"/>
    <property type="molecule type" value="Genomic_DNA"/>
</dbReference>
<protein>
    <recommendedName>
        <fullName evidence="3">Encoded protein</fullName>
    </recommendedName>
</protein>
<proteinExistence type="predicted"/>
<keyword evidence="2" id="KW-1185">Reference proteome</keyword>
<sequence length="72" mass="8464">MGCLAVSCCENRRSYTADSFILSLYSFYYLWQTTTMSLHMTRCALSMNVNRILCSCPKHNYFFFIMTVVQSY</sequence>
<gene>
    <name evidence="1" type="ORF">DUNSADRAFT_2697</name>
</gene>